<sequence>MTERGAAKSEKKREKLLKGEAEETVEVRAEESSCSTRGASRANGWFSTPWWYSVLLGAATGAAATVRGRVSSSSPSGSPHAYFYFLA</sequence>
<proteinExistence type="predicted"/>
<protein>
    <submittedName>
        <fullName evidence="2">Uncharacterized protein</fullName>
    </submittedName>
</protein>
<evidence type="ECO:0000256" key="1">
    <source>
        <dbReference type="SAM" id="MobiDB-lite"/>
    </source>
</evidence>
<organism evidence="2 3">
    <name type="scientific">Vespula germanica</name>
    <name type="common">German yellow jacket</name>
    <name type="synonym">Paravespula germanica</name>
    <dbReference type="NCBI Taxonomy" id="30212"/>
    <lineage>
        <taxon>Eukaryota</taxon>
        <taxon>Metazoa</taxon>
        <taxon>Ecdysozoa</taxon>
        <taxon>Arthropoda</taxon>
        <taxon>Hexapoda</taxon>
        <taxon>Insecta</taxon>
        <taxon>Pterygota</taxon>
        <taxon>Neoptera</taxon>
        <taxon>Endopterygota</taxon>
        <taxon>Hymenoptera</taxon>
        <taxon>Apocrita</taxon>
        <taxon>Aculeata</taxon>
        <taxon>Vespoidea</taxon>
        <taxon>Vespidae</taxon>
        <taxon>Vespinae</taxon>
        <taxon>Vespula</taxon>
    </lineage>
</organism>
<feature type="region of interest" description="Disordered" evidence="1">
    <location>
        <begin position="1"/>
        <end position="22"/>
    </location>
</feature>
<evidence type="ECO:0000313" key="2">
    <source>
        <dbReference type="EMBL" id="KAF7382281.1"/>
    </source>
</evidence>
<gene>
    <name evidence="2" type="ORF">HZH68_015200</name>
</gene>
<keyword evidence="3" id="KW-1185">Reference proteome</keyword>
<name>A0A834J5F2_VESGE</name>
<evidence type="ECO:0000313" key="3">
    <source>
        <dbReference type="Proteomes" id="UP000617340"/>
    </source>
</evidence>
<dbReference type="Proteomes" id="UP000617340">
    <property type="component" value="Unassembled WGS sequence"/>
</dbReference>
<comment type="caution">
    <text evidence="2">The sequence shown here is derived from an EMBL/GenBank/DDBJ whole genome shotgun (WGS) entry which is preliminary data.</text>
</comment>
<accession>A0A834J5F2</accession>
<dbReference type="AlphaFoldDB" id="A0A834J5F2"/>
<dbReference type="EMBL" id="JACSDZ010000020">
    <property type="protein sequence ID" value="KAF7382281.1"/>
    <property type="molecule type" value="Genomic_DNA"/>
</dbReference>
<reference evidence="2" key="1">
    <citation type="journal article" date="2020" name="G3 (Bethesda)">
        <title>High-Quality Assemblies for Three Invasive Social Wasps from the &lt;i&gt;Vespula&lt;/i&gt; Genus.</title>
        <authorList>
            <person name="Harrop T.W.R."/>
            <person name="Guhlin J."/>
            <person name="McLaughlin G.M."/>
            <person name="Permina E."/>
            <person name="Stockwell P."/>
            <person name="Gilligan J."/>
            <person name="Le Lec M.F."/>
            <person name="Gruber M.A.M."/>
            <person name="Quinn O."/>
            <person name="Lovegrove M."/>
            <person name="Duncan E.J."/>
            <person name="Remnant E.J."/>
            <person name="Van Eeckhoven J."/>
            <person name="Graham B."/>
            <person name="Knapp R.A."/>
            <person name="Langford K.W."/>
            <person name="Kronenberg Z."/>
            <person name="Press M.O."/>
            <person name="Eacker S.M."/>
            <person name="Wilson-Rankin E.E."/>
            <person name="Purcell J."/>
            <person name="Lester P.J."/>
            <person name="Dearden P.K."/>
        </authorList>
    </citation>
    <scope>NUCLEOTIDE SEQUENCE</scope>
    <source>
        <strain evidence="2">Linc-1</strain>
    </source>
</reference>